<dbReference type="EMBL" id="CACRXK020026855">
    <property type="protein sequence ID" value="CAB4040488.1"/>
    <property type="molecule type" value="Genomic_DNA"/>
</dbReference>
<proteinExistence type="predicted"/>
<feature type="compositionally biased region" description="Polar residues" evidence="1">
    <location>
        <begin position="56"/>
        <end position="65"/>
    </location>
</feature>
<keyword evidence="4" id="KW-1185">Reference proteome</keyword>
<accession>A0A7D9K592</accession>
<sequence>EESTNDQPSIVFKENDWTRVKEGAASRARAEGNDRDCFVVENPNRYSILNDEATSDQETTKSAQTESKKENHPRKKKSGERKSDDPTTDYETVIVVGDSMIKHLDKGRLRRSVAKKALKISTESYSGANCDAMKHHIRPCLAKNPDTVILHVGTNDMAQKNAKEIVKGVVEIGNIIQNQSPNTKVVISELITRTDTPENRRKVAEVNAVLLTNCKKNKWGHITHANIQAKHINPYGIHLNRAGTPMLAKNIISFLNEQN</sequence>
<feature type="non-terminal residue" evidence="3">
    <location>
        <position position="1"/>
    </location>
</feature>
<organism evidence="3 4">
    <name type="scientific">Paramuricea clavata</name>
    <name type="common">Red gorgonian</name>
    <name type="synonym">Violescent sea-whip</name>
    <dbReference type="NCBI Taxonomy" id="317549"/>
    <lineage>
        <taxon>Eukaryota</taxon>
        <taxon>Metazoa</taxon>
        <taxon>Cnidaria</taxon>
        <taxon>Anthozoa</taxon>
        <taxon>Octocorallia</taxon>
        <taxon>Malacalcyonacea</taxon>
        <taxon>Plexauridae</taxon>
        <taxon>Paramuricea</taxon>
    </lineage>
</organism>
<protein>
    <submittedName>
        <fullName evidence="3">Scavenger receptor cysteine-rich type 1 M130</fullName>
    </submittedName>
</protein>
<dbReference type="Proteomes" id="UP001152795">
    <property type="component" value="Unassembled WGS sequence"/>
</dbReference>
<dbReference type="InterPro" id="IPR013830">
    <property type="entry name" value="SGNH_hydro"/>
</dbReference>
<evidence type="ECO:0000256" key="1">
    <source>
        <dbReference type="SAM" id="MobiDB-lite"/>
    </source>
</evidence>
<gene>
    <name evidence="3" type="ORF">PACLA_8A041640</name>
</gene>
<feature type="domain" description="SGNH hydrolase-type esterase" evidence="2">
    <location>
        <begin position="105"/>
        <end position="243"/>
    </location>
</feature>
<dbReference type="PANTHER" id="PTHR30383">
    <property type="entry name" value="THIOESTERASE 1/PROTEASE 1/LYSOPHOSPHOLIPASE L1"/>
    <property type="match status" value="1"/>
</dbReference>
<dbReference type="SUPFAM" id="SSF52266">
    <property type="entry name" value="SGNH hydrolase"/>
    <property type="match status" value="1"/>
</dbReference>
<dbReference type="InterPro" id="IPR051532">
    <property type="entry name" value="Ester_Hydrolysis_Enzymes"/>
</dbReference>
<dbReference type="InterPro" id="IPR036514">
    <property type="entry name" value="SGNH_hydro_sf"/>
</dbReference>
<name>A0A7D9K592_PARCT</name>
<feature type="region of interest" description="Disordered" evidence="1">
    <location>
        <begin position="45"/>
        <end position="87"/>
    </location>
</feature>
<evidence type="ECO:0000313" key="3">
    <source>
        <dbReference type="EMBL" id="CAB4040488.1"/>
    </source>
</evidence>
<dbReference type="Pfam" id="PF13472">
    <property type="entry name" value="Lipase_GDSL_2"/>
    <property type="match status" value="1"/>
</dbReference>
<reference evidence="3" key="1">
    <citation type="submission" date="2020-04" db="EMBL/GenBank/DDBJ databases">
        <authorList>
            <person name="Alioto T."/>
            <person name="Alioto T."/>
            <person name="Gomez Garrido J."/>
        </authorList>
    </citation>
    <scope>NUCLEOTIDE SEQUENCE</scope>
    <source>
        <strain evidence="3">A484AB</strain>
    </source>
</reference>
<comment type="caution">
    <text evidence="3">The sequence shown here is derived from an EMBL/GenBank/DDBJ whole genome shotgun (WGS) entry which is preliminary data.</text>
</comment>
<dbReference type="OrthoDB" id="5982747at2759"/>
<dbReference type="Gene3D" id="3.40.50.1110">
    <property type="entry name" value="SGNH hydrolase"/>
    <property type="match status" value="1"/>
</dbReference>
<keyword evidence="3" id="KW-0675">Receptor</keyword>
<dbReference type="AlphaFoldDB" id="A0A7D9K592"/>
<evidence type="ECO:0000313" key="4">
    <source>
        <dbReference type="Proteomes" id="UP001152795"/>
    </source>
</evidence>
<evidence type="ECO:0000259" key="2">
    <source>
        <dbReference type="Pfam" id="PF13472"/>
    </source>
</evidence>